<dbReference type="PANTHER" id="PTHR30336">
    <property type="entry name" value="INNER MEMBRANE PROTEIN, PROBABLE PERMEASE"/>
    <property type="match status" value="1"/>
</dbReference>
<dbReference type="Gene3D" id="1.10.3620.10">
    <property type="entry name" value="YdcF like domain"/>
    <property type="match status" value="1"/>
</dbReference>
<reference evidence="2" key="2">
    <citation type="submission" date="2013-12" db="EMBL/GenBank/DDBJ databases">
        <title>Evolution of pathogenesis and genome organization in the Tremellales.</title>
        <authorList>
            <person name="Cuomo C."/>
            <person name="Litvintseva A."/>
            <person name="Heitman J."/>
            <person name="Chen Y."/>
            <person name="Sun S."/>
            <person name="Springer D."/>
            <person name="Dromer F."/>
            <person name="Young S."/>
            <person name="Zeng Q."/>
            <person name="Chapman S."/>
            <person name="Gujja S."/>
            <person name="Saif S."/>
            <person name="Birren B."/>
        </authorList>
    </citation>
    <scope>NUCLEOTIDE SEQUENCE [LARGE SCALE GENOMIC DNA]</scope>
    <source>
        <strain evidence="2">BCC8398</strain>
    </source>
</reference>
<dbReference type="Gene3D" id="3.40.50.620">
    <property type="entry name" value="HUPs"/>
    <property type="match status" value="1"/>
</dbReference>
<dbReference type="InterPro" id="IPR051599">
    <property type="entry name" value="Cell_Envelope_Assoc"/>
</dbReference>
<evidence type="ECO:0000313" key="2">
    <source>
        <dbReference type="Proteomes" id="UP000092666"/>
    </source>
</evidence>
<dbReference type="GO" id="GO:0005886">
    <property type="term" value="C:plasma membrane"/>
    <property type="evidence" value="ECO:0007669"/>
    <property type="project" value="TreeGrafter"/>
</dbReference>
<gene>
    <name evidence="1" type="ORF">I316_05446</name>
</gene>
<reference evidence="1 2" key="1">
    <citation type="submission" date="2013-07" db="EMBL/GenBank/DDBJ databases">
        <title>The Genome Sequence of Cryptococcus heveanensis BCC8398.</title>
        <authorList>
            <consortium name="The Broad Institute Genome Sequencing Platform"/>
            <person name="Cuomo C."/>
            <person name="Litvintseva A."/>
            <person name="Chen Y."/>
            <person name="Heitman J."/>
            <person name="Sun S."/>
            <person name="Springer D."/>
            <person name="Dromer F."/>
            <person name="Young S.K."/>
            <person name="Zeng Q."/>
            <person name="Gargeya S."/>
            <person name="Fitzgerald M."/>
            <person name="Abouelleil A."/>
            <person name="Alvarado L."/>
            <person name="Berlin A.M."/>
            <person name="Chapman S.B."/>
            <person name="Dewar J."/>
            <person name="Goldberg J."/>
            <person name="Griggs A."/>
            <person name="Gujja S."/>
            <person name="Hansen M."/>
            <person name="Howarth C."/>
            <person name="Imamovic A."/>
            <person name="Larimer J."/>
            <person name="McCowan C."/>
            <person name="Murphy C."/>
            <person name="Pearson M."/>
            <person name="Priest M."/>
            <person name="Roberts A."/>
            <person name="Saif S."/>
            <person name="Shea T."/>
            <person name="Sykes S."/>
            <person name="Wortman J."/>
            <person name="Nusbaum C."/>
            <person name="Birren B."/>
        </authorList>
    </citation>
    <scope>NUCLEOTIDE SEQUENCE [LARGE SCALE GENOMIC DNA]</scope>
    <source>
        <strain evidence="1 2">BCC8398</strain>
    </source>
</reference>
<protein>
    <submittedName>
        <fullName evidence="1">Uncharacterized protein</fullName>
    </submittedName>
</protein>
<sequence>MTPARSYLVPCRHGKGKIIADEQTVNDINTVSDFLTSPNNALDYTSSNADTVYVLAGNAILPLAETLFDHLATYSSTEPAVLVISGGIGHSTSYLYEAVKRHPKYRSLYPKIDGKSEAETLHIILLEYWPRISSSIDAGELTLLIDQQSTNCGANAVESKKLLDRSGIWPRSLYIVQDPTMHRRTAASFEKIYAEDERSQTHGMPILLPSSFTPHLSLSLSDDQAICWCLDRESCNGRQIGEGELWDVERFVSLVMGEIPRLRDDKTGYGPKGAGFISHVNIPAEVEGAWARLSDTFAVRKA</sequence>
<dbReference type="PANTHER" id="PTHR30336:SF20">
    <property type="entry name" value="DUF218 DOMAIN-CONTAINING PROTEIN"/>
    <property type="match status" value="1"/>
</dbReference>
<dbReference type="EMBL" id="KV700128">
    <property type="protein sequence ID" value="OCF32810.1"/>
    <property type="molecule type" value="Genomic_DNA"/>
</dbReference>
<dbReference type="InterPro" id="IPR014729">
    <property type="entry name" value="Rossmann-like_a/b/a_fold"/>
</dbReference>
<keyword evidence="2" id="KW-1185">Reference proteome</keyword>
<accession>A0A1B9GP08</accession>
<proteinExistence type="predicted"/>
<dbReference type="AlphaFoldDB" id="A0A1B9GP08"/>
<dbReference type="OrthoDB" id="17725at2759"/>
<evidence type="ECO:0000313" key="1">
    <source>
        <dbReference type="EMBL" id="OCF32810.1"/>
    </source>
</evidence>
<organism evidence="1 2">
    <name type="scientific">Kwoniella heveanensis BCC8398</name>
    <dbReference type="NCBI Taxonomy" id="1296120"/>
    <lineage>
        <taxon>Eukaryota</taxon>
        <taxon>Fungi</taxon>
        <taxon>Dikarya</taxon>
        <taxon>Basidiomycota</taxon>
        <taxon>Agaricomycotina</taxon>
        <taxon>Tremellomycetes</taxon>
        <taxon>Tremellales</taxon>
        <taxon>Cryptococcaceae</taxon>
        <taxon>Kwoniella</taxon>
    </lineage>
</organism>
<dbReference type="Proteomes" id="UP000092666">
    <property type="component" value="Unassembled WGS sequence"/>
</dbReference>
<dbReference type="STRING" id="1296120.A0A1B9GP08"/>
<name>A0A1B9GP08_9TREE</name>